<protein>
    <submittedName>
        <fullName evidence="4">Response regulator transcription factor</fullName>
    </submittedName>
</protein>
<evidence type="ECO:0000259" key="3">
    <source>
        <dbReference type="PROSITE" id="PS50110"/>
    </source>
</evidence>
<organism evidence="4 5">
    <name type="scientific">Ramlibacter cellulosilyticus</name>
    <dbReference type="NCBI Taxonomy" id="2764187"/>
    <lineage>
        <taxon>Bacteria</taxon>
        <taxon>Pseudomonadati</taxon>
        <taxon>Pseudomonadota</taxon>
        <taxon>Betaproteobacteria</taxon>
        <taxon>Burkholderiales</taxon>
        <taxon>Comamonadaceae</taxon>
        <taxon>Ramlibacter</taxon>
    </lineage>
</organism>
<dbReference type="InterPro" id="IPR011006">
    <property type="entry name" value="CheY-like_superfamily"/>
</dbReference>
<dbReference type="Gene3D" id="3.40.50.2300">
    <property type="match status" value="1"/>
</dbReference>
<dbReference type="Proteomes" id="UP000608513">
    <property type="component" value="Unassembled WGS sequence"/>
</dbReference>
<dbReference type="CDD" id="cd00156">
    <property type="entry name" value="REC"/>
    <property type="match status" value="1"/>
</dbReference>
<dbReference type="GO" id="GO:0000160">
    <property type="term" value="P:phosphorelay signal transduction system"/>
    <property type="evidence" value="ECO:0007669"/>
    <property type="project" value="InterPro"/>
</dbReference>
<feature type="modified residue" description="4-aspartylphosphate" evidence="2">
    <location>
        <position position="71"/>
    </location>
</feature>
<evidence type="ECO:0000313" key="4">
    <source>
        <dbReference type="EMBL" id="MBC5781830.1"/>
    </source>
</evidence>
<dbReference type="InterPro" id="IPR001789">
    <property type="entry name" value="Sig_transdc_resp-reg_receiver"/>
</dbReference>
<proteinExistence type="predicted"/>
<evidence type="ECO:0000256" key="2">
    <source>
        <dbReference type="PROSITE-ProRule" id="PRU00169"/>
    </source>
</evidence>
<name>A0A923MMM2_9BURK</name>
<dbReference type="SMART" id="SM00448">
    <property type="entry name" value="REC"/>
    <property type="match status" value="1"/>
</dbReference>
<dbReference type="PANTHER" id="PTHR44591:SF24">
    <property type="entry name" value="PROTEIN-GLUTAMATE METHYLESTERASE_PROTEIN-GLUTAMINE GLUTAMINASE 1"/>
    <property type="match status" value="1"/>
</dbReference>
<dbReference type="SUPFAM" id="SSF52172">
    <property type="entry name" value="CheY-like"/>
    <property type="match status" value="1"/>
</dbReference>
<dbReference type="PANTHER" id="PTHR44591">
    <property type="entry name" value="STRESS RESPONSE REGULATOR PROTEIN 1"/>
    <property type="match status" value="1"/>
</dbReference>
<dbReference type="PROSITE" id="PS50110">
    <property type="entry name" value="RESPONSE_REGULATORY"/>
    <property type="match status" value="1"/>
</dbReference>
<comment type="caution">
    <text evidence="4">The sequence shown here is derived from an EMBL/GenBank/DDBJ whole genome shotgun (WGS) entry which is preliminary data.</text>
</comment>
<dbReference type="Pfam" id="PF00072">
    <property type="entry name" value="Response_reg"/>
    <property type="match status" value="1"/>
</dbReference>
<sequence>MQTEEQDIHPGEVSHPLRVLVVEDSVNMQLALRELVSAAGDAEVVGVVHSETLAMDWADANRGSWDLAIVDLTLAEGDGFNIVRHLKEQQECGTVVVFSGYVTDVIRRHCSALGADAVFHKTESSDLARFVEELSDRPASS</sequence>
<accession>A0A923MMM2</accession>
<reference evidence="4" key="1">
    <citation type="submission" date="2020-08" db="EMBL/GenBank/DDBJ databases">
        <title>Ramlibacter sp. USB13 16S ribosomal RNA gene genome sequencing and assembly.</title>
        <authorList>
            <person name="Kang M."/>
        </authorList>
    </citation>
    <scope>NUCLEOTIDE SEQUENCE</scope>
    <source>
        <strain evidence="4">USB13</strain>
    </source>
</reference>
<keyword evidence="1 2" id="KW-0597">Phosphoprotein</keyword>
<evidence type="ECO:0000256" key="1">
    <source>
        <dbReference type="ARBA" id="ARBA00022553"/>
    </source>
</evidence>
<keyword evidence="5" id="KW-1185">Reference proteome</keyword>
<dbReference type="InterPro" id="IPR050595">
    <property type="entry name" value="Bact_response_regulator"/>
</dbReference>
<gene>
    <name evidence="4" type="ORF">H8N03_02675</name>
</gene>
<dbReference type="AlphaFoldDB" id="A0A923MMM2"/>
<evidence type="ECO:0000313" key="5">
    <source>
        <dbReference type="Proteomes" id="UP000608513"/>
    </source>
</evidence>
<dbReference type="RefSeq" id="WP_187074569.1">
    <property type="nucleotide sequence ID" value="NZ_JACORT010000001.1"/>
</dbReference>
<feature type="domain" description="Response regulatory" evidence="3">
    <location>
        <begin position="18"/>
        <end position="136"/>
    </location>
</feature>
<dbReference type="EMBL" id="JACORT010000001">
    <property type="protein sequence ID" value="MBC5781830.1"/>
    <property type="molecule type" value="Genomic_DNA"/>
</dbReference>